<evidence type="ECO:0000256" key="4">
    <source>
        <dbReference type="SAM" id="MobiDB-lite"/>
    </source>
</evidence>
<evidence type="ECO:0000256" key="2">
    <source>
        <dbReference type="ARBA" id="ARBA00023139"/>
    </source>
</evidence>
<evidence type="ECO:0000256" key="1">
    <source>
        <dbReference type="ARBA" id="ARBA00022707"/>
    </source>
</evidence>
<keyword evidence="1" id="KW-0519">Myristate</keyword>
<evidence type="ECO:0000256" key="3">
    <source>
        <dbReference type="ARBA" id="ARBA00023288"/>
    </source>
</evidence>
<dbReference type="InterPro" id="IPR031632">
    <property type="entry name" value="SVIP"/>
</dbReference>
<organism evidence="5 6">
    <name type="scientific">Polytolypa hystricis (strain UAMH7299)</name>
    <dbReference type="NCBI Taxonomy" id="1447883"/>
    <lineage>
        <taxon>Eukaryota</taxon>
        <taxon>Fungi</taxon>
        <taxon>Dikarya</taxon>
        <taxon>Ascomycota</taxon>
        <taxon>Pezizomycotina</taxon>
        <taxon>Eurotiomycetes</taxon>
        <taxon>Eurotiomycetidae</taxon>
        <taxon>Onygenales</taxon>
        <taxon>Onygenales incertae sedis</taxon>
        <taxon>Polytolypa</taxon>
    </lineage>
</organism>
<accession>A0A2B7YGX9</accession>
<evidence type="ECO:0000313" key="5">
    <source>
        <dbReference type="EMBL" id="PGH20796.1"/>
    </source>
</evidence>
<keyword evidence="2" id="KW-0564">Palmitate</keyword>
<reference evidence="5 6" key="1">
    <citation type="submission" date="2017-10" db="EMBL/GenBank/DDBJ databases">
        <title>Comparative genomics in systemic dimorphic fungi from Ajellomycetaceae.</title>
        <authorList>
            <person name="Munoz J.F."/>
            <person name="Mcewen J.G."/>
            <person name="Clay O.K."/>
            <person name="Cuomo C.A."/>
        </authorList>
    </citation>
    <scope>NUCLEOTIDE SEQUENCE [LARGE SCALE GENOMIC DNA]</scope>
    <source>
        <strain evidence="5 6">UAMH7299</strain>
    </source>
</reference>
<keyword evidence="3" id="KW-0449">Lipoprotein</keyword>
<comment type="caution">
    <text evidence="5">The sequence shown here is derived from an EMBL/GenBank/DDBJ whole genome shotgun (WGS) entry which is preliminary data.</text>
</comment>
<dbReference type="Proteomes" id="UP000224634">
    <property type="component" value="Unassembled WGS sequence"/>
</dbReference>
<proteinExistence type="predicted"/>
<feature type="region of interest" description="Disordered" evidence="4">
    <location>
        <begin position="1"/>
        <end position="70"/>
    </location>
</feature>
<dbReference type="EMBL" id="PDNA01000038">
    <property type="protein sequence ID" value="PGH20796.1"/>
    <property type="molecule type" value="Genomic_DNA"/>
</dbReference>
<feature type="compositionally biased region" description="Polar residues" evidence="4">
    <location>
        <begin position="1"/>
        <end position="15"/>
    </location>
</feature>
<feature type="region of interest" description="Disordered" evidence="4">
    <location>
        <begin position="102"/>
        <end position="127"/>
    </location>
</feature>
<dbReference type="Pfam" id="PF15811">
    <property type="entry name" value="SVIP"/>
    <property type="match status" value="1"/>
</dbReference>
<evidence type="ECO:0000313" key="6">
    <source>
        <dbReference type="Proteomes" id="UP000224634"/>
    </source>
</evidence>
<keyword evidence="6" id="KW-1185">Reference proteome</keyword>
<gene>
    <name evidence="5" type="ORF">AJ80_03423</name>
</gene>
<dbReference type="AlphaFoldDB" id="A0A2B7YGX9"/>
<dbReference type="OrthoDB" id="5415072at2759"/>
<sequence>MGTCCSKSSNSTDAFSQPGRVLGSAPSPEANPRASVPPKIDSSRRTTGNGRTLGGAKPSGGNDPKSAAAMAAEERAARQAAAAAKGKLTSRLAAMKAQTRNEVLNEASRTERATRDVDAAEEVRRWD</sequence>
<protein>
    <submittedName>
        <fullName evidence="5">Uncharacterized protein</fullName>
    </submittedName>
</protein>
<feature type="compositionally biased region" description="Basic and acidic residues" evidence="4">
    <location>
        <begin position="108"/>
        <end position="127"/>
    </location>
</feature>
<name>A0A2B7YGX9_POLH7</name>